<dbReference type="EC" id="5.6.2.4" evidence="14"/>
<keyword evidence="4" id="KW-0227">DNA damage</keyword>
<evidence type="ECO:0000256" key="4">
    <source>
        <dbReference type="ARBA" id="ARBA00022763"/>
    </source>
</evidence>
<feature type="binding site" evidence="16">
    <location>
        <begin position="19"/>
        <end position="26"/>
    </location>
    <ligand>
        <name>ATP</name>
        <dbReference type="ChEBI" id="CHEBI:30616"/>
    </ligand>
</feature>
<keyword evidence="3 16" id="KW-0547">Nucleotide-binding</keyword>
<evidence type="ECO:0000256" key="1">
    <source>
        <dbReference type="ARBA" id="ARBA00022722"/>
    </source>
</evidence>
<dbReference type="NCBIfam" id="TIGR00609">
    <property type="entry name" value="recB"/>
    <property type="match status" value="1"/>
</dbReference>
<dbReference type="PANTHER" id="PTHR11070">
    <property type="entry name" value="UVRD / RECB / PCRA DNA HELICASE FAMILY MEMBER"/>
    <property type="match status" value="1"/>
</dbReference>
<dbReference type="InterPro" id="IPR011604">
    <property type="entry name" value="PDDEXK-like_dom_sf"/>
</dbReference>
<evidence type="ECO:0000259" key="17">
    <source>
        <dbReference type="PROSITE" id="PS51198"/>
    </source>
</evidence>
<dbReference type="CDD" id="cd22352">
    <property type="entry name" value="RecB_C-like"/>
    <property type="match status" value="1"/>
</dbReference>
<comment type="catalytic activity">
    <reaction evidence="15">
        <text>ATP + H2O = ADP + phosphate + H(+)</text>
        <dbReference type="Rhea" id="RHEA:13065"/>
        <dbReference type="ChEBI" id="CHEBI:15377"/>
        <dbReference type="ChEBI" id="CHEBI:15378"/>
        <dbReference type="ChEBI" id="CHEBI:30616"/>
        <dbReference type="ChEBI" id="CHEBI:43474"/>
        <dbReference type="ChEBI" id="CHEBI:456216"/>
        <dbReference type="EC" id="5.6.2.4"/>
    </reaction>
</comment>
<dbReference type="InterPro" id="IPR004586">
    <property type="entry name" value="RecB"/>
</dbReference>
<evidence type="ECO:0000256" key="2">
    <source>
        <dbReference type="ARBA" id="ARBA00022723"/>
    </source>
</evidence>
<keyword evidence="7" id="KW-0269">Exonuclease</keyword>
<name>A0A8J6TK59_9BACT</name>
<dbReference type="InterPro" id="IPR014016">
    <property type="entry name" value="UvrD-like_ATP-bd"/>
</dbReference>
<dbReference type="Proteomes" id="UP000605201">
    <property type="component" value="Unassembled WGS sequence"/>
</dbReference>
<evidence type="ECO:0000256" key="12">
    <source>
        <dbReference type="ARBA" id="ARBA00023235"/>
    </source>
</evidence>
<dbReference type="GO" id="GO:0009338">
    <property type="term" value="C:exodeoxyribonuclease V complex"/>
    <property type="evidence" value="ECO:0007669"/>
    <property type="project" value="TreeGrafter"/>
</dbReference>
<dbReference type="EMBL" id="JACNIG010000168">
    <property type="protein sequence ID" value="MBC8431734.1"/>
    <property type="molecule type" value="Genomic_DNA"/>
</dbReference>
<evidence type="ECO:0000313" key="20">
    <source>
        <dbReference type="Proteomes" id="UP000605201"/>
    </source>
</evidence>
<organism evidence="19 20">
    <name type="scientific">Candidatus Desulfatibia vada</name>
    <dbReference type="NCBI Taxonomy" id="2841696"/>
    <lineage>
        <taxon>Bacteria</taxon>
        <taxon>Pseudomonadati</taxon>
        <taxon>Thermodesulfobacteriota</taxon>
        <taxon>Desulfobacteria</taxon>
        <taxon>Desulfobacterales</taxon>
        <taxon>Desulfobacterales incertae sedis</taxon>
        <taxon>Candidatus Desulfatibia</taxon>
    </lineage>
</organism>
<evidence type="ECO:0000259" key="18">
    <source>
        <dbReference type="PROSITE" id="PS51217"/>
    </source>
</evidence>
<protein>
    <recommendedName>
        <fullName evidence="14">DNA 3'-5' helicase</fullName>
        <ecNumber evidence="14">5.6.2.4</ecNumber>
    </recommendedName>
</protein>
<evidence type="ECO:0000256" key="6">
    <source>
        <dbReference type="ARBA" id="ARBA00022806"/>
    </source>
</evidence>
<keyword evidence="1" id="KW-0540">Nuclease</keyword>
<dbReference type="PANTHER" id="PTHR11070:SF23">
    <property type="entry name" value="RECBCD ENZYME SUBUNIT RECB"/>
    <property type="match status" value="1"/>
</dbReference>
<keyword evidence="2" id="KW-0479">Metal-binding</keyword>
<dbReference type="GO" id="GO:0000725">
    <property type="term" value="P:recombinational repair"/>
    <property type="evidence" value="ECO:0007669"/>
    <property type="project" value="TreeGrafter"/>
</dbReference>
<gene>
    <name evidence="19" type="primary">recB</name>
    <name evidence="19" type="ORF">H8D96_07415</name>
</gene>
<evidence type="ECO:0000256" key="16">
    <source>
        <dbReference type="PROSITE-ProRule" id="PRU00560"/>
    </source>
</evidence>
<keyword evidence="6 16" id="KW-0347">Helicase</keyword>
<keyword evidence="11" id="KW-0234">DNA repair</keyword>
<feature type="domain" description="UvrD-like helicase ATP-binding" evidence="17">
    <location>
        <begin position="1"/>
        <end position="455"/>
    </location>
</feature>
<dbReference type="PROSITE" id="PS51198">
    <property type="entry name" value="UVRD_HELICASE_ATP_BIND"/>
    <property type="match status" value="1"/>
</dbReference>
<dbReference type="GO" id="GO:0005524">
    <property type="term" value="F:ATP binding"/>
    <property type="evidence" value="ECO:0007669"/>
    <property type="project" value="UniProtKB-UniRule"/>
</dbReference>
<reference evidence="19 20" key="1">
    <citation type="submission" date="2020-08" db="EMBL/GenBank/DDBJ databases">
        <title>Bridging the membrane lipid divide: bacteria of the FCB group superphylum have the potential to synthesize archaeal ether lipids.</title>
        <authorList>
            <person name="Villanueva L."/>
            <person name="Von Meijenfeldt F.A.B."/>
            <person name="Westbye A.B."/>
            <person name="Yadav S."/>
            <person name="Hopmans E.C."/>
            <person name="Dutilh B.E."/>
            <person name="Sinninghe Damste J.S."/>
        </authorList>
    </citation>
    <scope>NUCLEOTIDE SEQUENCE [LARGE SCALE GENOMIC DNA]</scope>
    <source>
        <strain evidence="19">NIOZ-UU17</strain>
    </source>
</reference>
<sequence>MKTFDLANSPFTGTNLIEASAGTGKTYTIAALYLRLIIEEQLSPHQILVVTFTRAATAEIKDRVRNKLLQLKSAFSTGSSTDIFIDTLVKKHDNPALAMGLIQDALFDFDKAAIFTIHGFCQRVLHENAFETRSLFDTELVTDPLVLTQEIADDFWRKHLYTMPPEFISYTLKKISGPDFFLKLLSQKKTPEIKIIPHIGQPVLKSLPAFRKIYKKLQNLWPVSRTAVIQLLKSPALSGTIYGSLTTESKQIGVSKRDLKIIALVEAMDRLVDNKLAGFPLFNKFENYTDAKIRKATRKKESPPSHKIFDICEALYQKGLALESEMERYLLFLKSECFKFAETELATKKKVANIQFFDDLLLMVTKALESNGGNILAGAIRDKYKAALVDEFQDTDAVQYAIFSKLFSSKESILFLIGDPKQSIYSFRGADIFSYMQAARHADFKYTLTENWRSSPGLIRAINTVFSNVKTPFIFDEIPFEEGISVGINDTGMEQAPLKLWYLEFEKAKSTSKAAAVQLIAAAVAGEISRLILNDMKAEADFKTDCISPGDIAVLVRTNRQAQIIKTHLSSRQIPSVLFSAGNIFHSHEAREMEIILSSISEPANERLFRAALATDMMGVAGQELDMQSQEPFWWQERLGAFREYFQLWRQYGLIRMFSRFMAKEEVRGRLLSFADGERRLTNVLHLTEVLYQESVAKNLGTTGLVRWLSEQRQTTSSQSETHQLRLESDEHAVKIITIHKSKGLEYPVVFCPFGWEGSYIKNKEIVFHDNTENYNLVLDLDAGQNSLHIVRAQNELLAENLRLLYVALTRAKKRCYLAWGCFKTAETSALAFLFHSDLTPADDINSTDVVSALRADISKRKSEDFLDDLKHLANRSEGTIELMSMPVESDGDYHHYETFDKKHYCRQFAGKMETAWKVASYSYLISRRILDEALPDRDAFRDLKQNISDHRRDVSELADIYSFPKGTRAGIFFHDLFENLDFLSKDPDHTNRLVKDKLSAYGFAGKWQATVRTMLQKVLAAPLTSDPAPLTLSCIKPEDRINEMEFYFPLNPITPQKLKKIFEIHSDADIYANFPRQIEKLSFSLTKGFMKGYMDLIFHAGGRYFLVDWKSNFLGSRLEDYDQAALFKTMNADFYILQYHLYTLALHQYLQMRVPGYRYERDFGGVFYIFIRGVDPDQGSNFGIYKDLPTPEIIRALGSTLIPNFSI</sequence>
<dbReference type="Gene3D" id="3.90.320.10">
    <property type="match status" value="1"/>
</dbReference>
<evidence type="ECO:0000256" key="15">
    <source>
        <dbReference type="ARBA" id="ARBA00048988"/>
    </source>
</evidence>
<dbReference type="GO" id="GO:0043138">
    <property type="term" value="F:3'-5' DNA helicase activity"/>
    <property type="evidence" value="ECO:0007669"/>
    <property type="project" value="UniProtKB-EC"/>
</dbReference>
<dbReference type="SUPFAM" id="SSF52980">
    <property type="entry name" value="Restriction endonuclease-like"/>
    <property type="match status" value="1"/>
</dbReference>
<evidence type="ECO:0000256" key="3">
    <source>
        <dbReference type="ARBA" id="ARBA00022741"/>
    </source>
</evidence>
<dbReference type="GO" id="GO:0046872">
    <property type="term" value="F:metal ion binding"/>
    <property type="evidence" value="ECO:0007669"/>
    <property type="project" value="UniProtKB-KW"/>
</dbReference>
<evidence type="ECO:0000313" key="19">
    <source>
        <dbReference type="EMBL" id="MBC8431734.1"/>
    </source>
</evidence>
<keyword evidence="5 16" id="KW-0378">Hydrolase</keyword>
<proteinExistence type="inferred from homology"/>
<evidence type="ECO:0000256" key="11">
    <source>
        <dbReference type="ARBA" id="ARBA00023204"/>
    </source>
</evidence>
<evidence type="ECO:0000256" key="7">
    <source>
        <dbReference type="ARBA" id="ARBA00022839"/>
    </source>
</evidence>
<dbReference type="Gene3D" id="1.10.486.10">
    <property type="entry name" value="PCRA, domain 4"/>
    <property type="match status" value="1"/>
</dbReference>
<dbReference type="AlphaFoldDB" id="A0A8J6TK59"/>
<keyword evidence="12" id="KW-0413">Isomerase</keyword>
<dbReference type="PROSITE" id="PS51217">
    <property type="entry name" value="UVRD_HELICASE_CTER"/>
    <property type="match status" value="1"/>
</dbReference>
<keyword evidence="8 16" id="KW-0067">ATP-binding</keyword>
<comment type="catalytic activity">
    <reaction evidence="13">
        <text>Couples ATP hydrolysis with the unwinding of duplex DNA by translocating in the 3'-5' direction.</text>
        <dbReference type="EC" id="5.6.2.4"/>
    </reaction>
</comment>
<dbReference type="Pfam" id="PF13361">
    <property type="entry name" value="UvrD_C"/>
    <property type="match status" value="2"/>
</dbReference>
<evidence type="ECO:0000256" key="5">
    <source>
        <dbReference type="ARBA" id="ARBA00022801"/>
    </source>
</evidence>
<dbReference type="InterPro" id="IPR027417">
    <property type="entry name" value="P-loop_NTPase"/>
</dbReference>
<dbReference type="SUPFAM" id="SSF52540">
    <property type="entry name" value="P-loop containing nucleoside triphosphate hydrolases"/>
    <property type="match status" value="1"/>
</dbReference>
<dbReference type="Gene3D" id="1.10.3170.10">
    <property type="entry name" value="Recbcd, chain B, domain 2"/>
    <property type="match status" value="1"/>
</dbReference>
<dbReference type="Pfam" id="PF00580">
    <property type="entry name" value="UvrD-helicase"/>
    <property type="match status" value="1"/>
</dbReference>
<dbReference type="GO" id="GO:0008854">
    <property type="term" value="F:exodeoxyribonuclease V activity"/>
    <property type="evidence" value="ECO:0007669"/>
    <property type="project" value="InterPro"/>
</dbReference>
<dbReference type="InterPro" id="IPR014017">
    <property type="entry name" value="DNA_helicase_UvrD-like_C"/>
</dbReference>
<accession>A0A8J6TK59</accession>
<evidence type="ECO:0000256" key="13">
    <source>
        <dbReference type="ARBA" id="ARBA00034617"/>
    </source>
</evidence>
<dbReference type="HAMAP" id="MF_01485">
    <property type="entry name" value="RecB"/>
    <property type="match status" value="1"/>
</dbReference>
<comment type="caution">
    <text evidence="19">The sequence shown here is derived from an EMBL/GenBank/DDBJ whole genome shotgun (WGS) entry which is preliminary data.</text>
</comment>
<dbReference type="InterPro" id="IPR000212">
    <property type="entry name" value="DNA_helicase_UvrD/REP"/>
</dbReference>
<evidence type="ECO:0000256" key="8">
    <source>
        <dbReference type="ARBA" id="ARBA00022840"/>
    </source>
</evidence>
<dbReference type="GO" id="GO:0003677">
    <property type="term" value="F:DNA binding"/>
    <property type="evidence" value="ECO:0007669"/>
    <property type="project" value="UniProtKB-KW"/>
</dbReference>
<evidence type="ECO:0000256" key="9">
    <source>
        <dbReference type="ARBA" id="ARBA00022842"/>
    </source>
</evidence>
<dbReference type="Gene3D" id="3.40.50.300">
    <property type="entry name" value="P-loop containing nucleotide triphosphate hydrolases"/>
    <property type="match status" value="2"/>
</dbReference>
<dbReference type="InterPro" id="IPR011335">
    <property type="entry name" value="Restrct_endonuc-II-like"/>
</dbReference>
<keyword evidence="10" id="KW-0238">DNA-binding</keyword>
<evidence type="ECO:0000256" key="14">
    <source>
        <dbReference type="ARBA" id="ARBA00034808"/>
    </source>
</evidence>
<dbReference type="GO" id="GO:0005829">
    <property type="term" value="C:cytosol"/>
    <property type="evidence" value="ECO:0007669"/>
    <property type="project" value="TreeGrafter"/>
</dbReference>
<evidence type="ECO:0000256" key="10">
    <source>
        <dbReference type="ARBA" id="ARBA00023125"/>
    </source>
</evidence>
<keyword evidence="9" id="KW-0460">Magnesium</keyword>
<feature type="domain" description="UvrD-like helicase C-terminal" evidence="18">
    <location>
        <begin position="479"/>
        <end position="744"/>
    </location>
</feature>